<evidence type="ECO:0000259" key="7">
    <source>
        <dbReference type="PROSITE" id="PS50011"/>
    </source>
</evidence>
<dbReference type="Proteomes" id="UP000316603">
    <property type="component" value="Unassembled WGS sequence"/>
</dbReference>
<name>A0A561TL51_9ACTN</name>
<dbReference type="EC" id="2.7.11.1" evidence="1"/>
<dbReference type="PANTHER" id="PTHR43289:SF6">
    <property type="entry name" value="SERINE_THREONINE-PROTEIN KINASE NEKL-3"/>
    <property type="match status" value="1"/>
</dbReference>
<dbReference type="PROSITE" id="PS50011">
    <property type="entry name" value="PROTEIN_KINASE_DOM"/>
    <property type="match status" value="1"/>
</dbReference>
<dbReference type="AlphaFoldDB" id="A0A561TL51"/>
<sequence>MPQLAFVHTFWTDYEQLEKPVRAGVRKAITKFQSLTVAELYADKGLGLSVARMARDPRMRTIRITAFWRGVLLAPDDGSETFLLLKVLPHDEALQWASTRLFSVNSAMGSLEVRDVEAMERLITSRPASHAPMTLFARFSAADLTELGIDGQTLEAIRTITDRAQFDAFQPLLPEDQREVLHYLAEGFDPAEVFQNVVAPRRPVDANPPASASLADAIAHTSDRITLFSEAGELEEIAGKPLVAPRTGELLSPSRRGERKDYACERLPLADGGQADVFKAVHKPSGKVVILKKLKDKYPPGRQVARMKREIEFGRSLIGNPHAMPILDFDPKYTWFVMPYAEATAESCREEFSDDAALRELLESLCSVLAVAHREGWIHRDIKPANVLRLNGRWVLADWGIVRRPLGQTTDPQRTRVGVFLGSEGFAAPEHYNDAHHAGPTADIYSLGQLIGWAVTGEMPLVNVPLLPKSGPWRAIVREATQRAPERRPATVSAFLDFVAQELDEPAEPVALRGEHLQRELFAGSTGAGSDLLTLAATHPDDAALYFDVLIKVPVVSIMADLLADAARAVEVVSAMATLFGSDVSHGSEELGATVKWLASIAEEAARARELDLLEACCGGAFEWIPLLDDQSGQADGFSWWTTLIGDAASSVAAMLRQHPECVTYFGHLAHDLRVDHRIRAAIAQQ</sequence>
<proteinExistence type="predicted"/>
<evidence type="ECO:0000313" key="9">
    <source>
        <dbReference type="Proteomes" id="UP000316603"/>
    </source>
</evidence>
<evidence type="ECO:0000256" key="4">
    <source>
        <dbReference type="ARBA" id="ARBA00022741"/>
    </source>
</evidence>
<evidence type="ECO:0000256" key="6">
    <source>
        <dbReference type="ARBA" id="ARBA00022840"/>
    </source>
</evidence>
<feature type="domain" description="Protein kinase" evidence="7">
    <location>
        <begin position="263"/>
        <end position="522"/>
    </location>
</feature>
<dbReference type="PANTHER" id="PTHR43289">
    <property type="entry name" value="MITOGEN-ACTIVATED PROTEIN KINASE KINASE KINASE 20-RELATED"/>
    <property type="match status" value="1"/>
</dbReference>
<evidence type="ECO:0000256" key="5">
    <source>
        <dbReference type="ARBA" id="ARBA00022777"/>
    </source>
</evidence>
<protein>
    <recommendedName>
        <fullName evidence="1">non-specific serine/threonine protein kinase</fullName>
        <ecNumber evidence="1">2.7.11.1</ecNumber>
    </recommendedName>
</protein>
<dbReference type="RefSeq" id="WP_145869588.1">
    <property type="nucleotide sequence ID" value="NZ_BNCE01000017.1"/>
</dbReference>
<dbReference type="SUPFAM" id="SSF56112">
    <property type="entry name" value="Protein kinase-like (PK-like)"/>
    <property type="match status" value="1"/>
</dbReference>
<dbReference type="GO" id="GO:0005524">
    <property type="term" value="F:ATP binding"/>
    <property type="evidence" value="ECO:0007669"/>
    <property type="project" value="UniProtKB-KW"/>
</dbReference>
<keyword evidence="3" id="KW-0808">Transferase</keyword>
<dbReference type="Pfam" id="PF00069">
    <property type="entry name" value="Pkinase"/>
    <property type="match status" value="1"/>
</dbReference>
<dbReference type="InterPro" id="IPR000719">
    <property type="entry name" value="Prot_kinase_dom"/>
</dbReference>
<organism evidence="8 9">
    <name type="scientific">Streptomyces capillispiralis</name>
    <dbReference type="NCBI Taxonomy" id="68182"/>
    <lineage>
        <taxon>Bacteria</taxon>
        <taxon>Bacillati</taxon>
        <taxon>Actinomycetota</taxon>
        <taxon>Actinomycetes</taxon>
        <taxon>Kitasatosporales</taxon>
        <taxon>Streptomycetaceae</taxon>
        <taxon>Streptomyces</taxon>
    </lineage>
</organism>
<evidence type="ECO:0000256" key="2">
    <source>
        <dbReference type="ARBA" id="ARBA00022527"/>
    </source>
</evidence>
<keyword evidence="2 8" id="KW-0723">Serine/threonine-protein kinase</keyword>
<dbReference type="Gene3D" id="1.10.510.10">
    <property type="entry name" value="Transferase(Phosphotransferase) domain 1"/>
    <property type="match status" value="1"/>
</dbReference>
<evidence type="ECO:0000256" key="3">
    <source>
        <dbReference type="ARBA" id="ARBA00022679"/>
    </source>
</evidence>
<dbReference type="SMART" id="SM00220">
    <property type="entry name" value="S_TKc"/>
    <property type="match status" value="1"/>
</dbReference>
<reference evidence="8 9" key="1">
    <citation type="submission" date="2019-06" db="EMBL/GenBank/DDBJ databases">
        <title>Sequencing the genomes of 1000 actinobacteria strains.</title>
        <authorList>
            <person name="Klenk H.-P."/>
        </authorList>
    </citation>
    <scope>NUCLEOTIDE SEQUENCE [LARGE SCALE GENOMIC DNA]</scope>
    <source>
        <strain evidence="8 9">DSM 41695</strain>
    </source>
</reference>
<comment type="caution">
    <text evidence="8">The sequence shown here is derived from an EMBL/GenBank/DDBJ whole genome shotgun (WGS) entry which is preliminary data.</text>
</comment>
<gene>
    <name evidence="8" type="ORF">FHX78_114904</name>
</gene>
<evidence type="ECO:0000256" key="1">
    <source>
        <dbReference type="ARBA" id="ARBA00012513"/>
    </source>
</evidence>
<evidence type="ECO:0000313" key="8">
    <source>
        <dbReference type="EMBL" id="TWF87886.1"/>
    </source>
</evidence>
<dbReference type="InterPro" id="IPR011009">
    <property type="entry name" value="Kinase-like_dom_sf"/>
</dbReference>
<dbReference type="EMBL" id="VIWV01000001">
    <property type="protein sequence ID" value="TWF87886.1"/>
    <property type="molecule type" value="Genomic_DNA"/>
</dbReference>
<keyword evidence="9" id="KW-1185">Reference proteome</keyword>
<dbReference type="CDD" id="cd14014">
    <property type="entry name" value="STKc_PknB_like"/>
    <property type="match status" value="1"/>
</dbReference>
<dbReference type="OrthoDB" id="7061676at2"/>
<keyword evidence="4" id="KW-0547">Nucleotide-binding</keyword>
<keyword evidence="5 8" id="KW-0418">Kinase</keyword>
<accession>A0A561TL51</accession>
<keyword evidence="6" id="KW-0067">ATP-binding</keyword>
<dbReference type="GO" id="GO:0004674">
    <property type="term" value="F:protein serine/threonine kinase activity"/>
    <property type="evidence" value="ECO:0007669"/>
    <property type="project" value="UniProtKB-KW"/>
</dbReference>